<sequence length="831" mass="93770">MSSNGGGSVSTEDVVSPFLKQLASQPSTDGLVNCLKSIYQISRLEHGRERDIHSLRISSVIIGHTIPETYKLLSEEAKRLVCDVLGDRVSLSQLVTKVNLESEESGDQIYAKVLTDVVELRTFGQIFDGLNLESEQYFRNVKVLVLNKVIEALTKTHMRSRTDWLENVLKKYYQIVFDELLHRQLKGNRTVKLLDGLFSQDEDLVRYYFVDDDIHLKLNQVYSTGTTDWYFVKLLVKYLVKTLGSEEDVSAYFSVLQDFKFDSGNRLVDVASQVNEYRVIKILLGLAASLDVFFYEHLKQGVTKFGSKSYIDSVSNTAQSAFTKYLITLVAYCTKEQMDDLSGNPFFLDAVTNRLDSTLPNLRTLGMIFADTVYEKTNGESLFKMEEYQNGRKEFIESMGEFPMSLKRESLKDAVKTIRRSHSKPVVADIIQVNDVPSSTVQASSEMADSDVEDSDGSNGAERVKKVSIPVYLKELLAYLSADKEKDDLAYEKRKIAFAIASQMIRAKKGSPELEYYANSLLEEVLSASNLYNFEDFNSWKLSTMIAITVCEFESCWKWLLRIFVQGDISISTRVMILTCLSISSREKSGGYEDDFVLGKVDVNQFKPKQLPESIHRQFMRFENDTSPFLDDQHSNLKALDSPMENLSLGGKVVRMSSTLAKQRSGNGKAIGAAVKDTSFINKQLPRLFYALIGVWETVNNVTGSGFKLGGFSTLLNSEYFKNLDMIYECAIPSSIELTGMTKDLFITVVNELRLLSSEPKLDSVVFEAVLRCLKAVVDIDSDTLPKRELFSTELLAAYNILEEIMESGMIVEERLTVNCGYVMNKLMDGQ</sequence>
<feature type="region of interest" description="Disordered" evidence="2">
    <location>
        <begin position="440"/>
        <end position="460"/>
    </location>
</feature>
<dbReference type="InterPro" id="IPR051970">
    <property type="entry name" value="TEL2_Regulation"/>
</dbReference>
<dbReference type="Gene3D" id="1.25.40.720">
    <property type="entry name" value="Telomere length regulation protein 2, C-terminal domain"/>
    <property type="match status" value="2"/>
</dbReference>
<evidence type="ECO:0000313" key="4">
    <source>
        <dbReference type="EMBL" id="QPG75186.1"/>
    </source>
</evidence>
<dbReference type="InterPro" id="IPR038528">
    <property type="entry name" value="TEL2_C_sf"/>
</dbReference>
<dbReference type="InterPro" id="IPR019337">
    <property type="entry name" value="Telomere_length_regulation_dom"/>
</dbReference>
<dbReference type="OrthoDB" id="10258062at2759"/>
<dbReference type="KEGG" id="bnn:FOA43_002536"/>
<dbReference type="GO" id="GO:0005829">
    <property type="term" value="C:cytosol"/>
    <property type="evidence" value="ECO:0007669"/>
    <property type="project" value="TreeGrafter"/>
</dbReference>
<accession>A0A875S1D3</accession>
<proteinExistence type="inferred from homology"/>
<dbReference type="AlphaFoldDB" id="A0A875S1D3"/>
<dbReference type="GO" id="GO:0051879">
    <property type="term" value="F:Hsp90 protein binding"/>
    <property type="evidence" value="ECO:0007669"/>
    <property type="project" value="TreeGrafter"/>
</dbReference>
<dbReference type="RefSeq" id="XP_038778751.1">
    <property type="nucleotide sequence ID" value="XM_038922823.1"/>
</dbReference>
<evidence type="ECO:0000256" key="2">
    <source>
        <dbReference type="SAM" id="MobiDB-lite"/>
    </source>
</evidence>
<feature type="domain" description="Telomere length regulation protein conserved" evidence="3">
    <location>
        <begin position="470"/>
        <end position="583"/>
    </location>
</feature>
<keyword evidence="5" id="KW-1185">Reference proteome</keyword>
<evidence type="ECO:0000256" key="1">
    <source>
        <dbReference type="ARBA" id="ARBA00006133"/>
    </source>
</evidence>
<comment type="similarity">
    <text evidence="1">Belongs to the TEL2 family.</text>
</comment>
<dbReference type="Proteomes" id="UP000662931">
    <property type="component" value="Chromosome 2"/>
</dbReference>
<gene>
    <name evidence="4" type="ORF">FOA43_002536</name>
</gene>
<dbReference type="PANTHER" id="PTHR15830:SF10">
    <property type="entry name" value="TELOMERE LENGTH REGULATION PROTEIN TEL2 HOMOLOG"/>
    <property type="match status" value="1"/>
</dbReference>
<dbReference type="PANTHER" id="PTHR15830">
    <property type="entry name" value="TELOMERE LENGTH REGULATION PROTEIN TEL2 FAMILY MEMBER"/>
    <property type="match status" value="1"/>
</dbReference>
<evidence type="ECO:0000313" key="5">
    <source>
        <dbReference type="Proteomes" id="UP000662931"/>
    </source>
</evidence>
<evidence type="ECO:0000259" key="3">
    <source>
        <dbReference type="Pfam" id="PF10193"/>
    </source>
</evidence>
<dbReference type="Pfam" id="PF10193">
    <property type="entry name" value="Telomere_reg-2"/>
    <property type="match status" value="1"/>
</dbReference>
<protein>
    <recommendedName>
        <fullName evidence="3">Telomere length regulation protein conserved domain-containing protein</fullName>
    </recommendedName>
</protein>
<dbReference type="GeneID" id="62195937"/>
<name>A0A875S1D3_EENNA</name>
<dbReference type="GO" id="GO:0042162">
    <property type="term" value="F:telomeric DNA binding"/>
    <property type="evidence" value="ECO:0007669"/>
    <property type="project" value="TreeGrafter"/>
</dbReference>
<dbReference type="EMBL" id="CP064813">
    <property type="protein sequence ID" value="QPG75186.1"/>
    <property type="molecule type" value="Genomic_DNA"/>
</dbReference>
<dbReference type="GO" id="GO:0051083">
    <property type="term" value="P:'de novo' cotranslational protein folding"/>
    <property type="evidence" value="ECO:0007669"/>
    <property type="project" value="TreeGrafter"/>
</dbReference>
<reference evidence="4" key="1">
    <citation type="submission" date="2020-10" db="EMBL/GenBank/DDBJ databases">
        <authorList>
            <person name="Roach M.J.R."/>
        </authorList>
    </citation>
    <scope>NUCLEOTIDE SEQUENCE</scope>
    <source>
        <strain evidence="4">CBS 1945</strain>
    </source>
</reference>
<organism evidence="4 5">
    <name type="scientific">Eeniella nana</name>
    <name type="common">Yeast</name>
    <name type="synonym">Brettanomyces nanus</name>
    <dbReference type="NCBI Taxonomy" id="13502"/>
    <lineage>
        <taxon>Eukaryota</taxon>
        <taxon>Fungi</taxon>
        <taxon>Dikarya</taxon>
        <taxon>Ascomycota</taxon>
        <taxon>Saccharomycotina</taxon>
        <taxon>Pichiomycetes</taxon>
        <taxon>Pichiales</taxon>
        <taxon>Pichiaceae</taxon>
        <taxon>Brettanomyces</taxon>
    </lineage>
</organism>